<evidence type="ECO:0000256" key="5">
    <source>
        <dbReference type="ARBA" id="ARBA00022559"/>
    </source>
</evidence>
<keyword evidence="5" id="KW-0575">Peroxidase</keyword>
<evidence type="ECO:0000256" key="7">
    <source>
        <dbReference type="ARBA" id="ARBA00022723"/>
    </source>
</evidence>
<dbReference type="GO" id="GO:0046872">
    <property type="term" value="F:metal ion binding"/>
    <property type="evidence" value="ECO:0007669"/>
    <property type="project" value="UniProtKB-KW"/>
</dbReference>
<evidence type="ECO:0000256" key="4">
    <source>
        <dbReference type="ARBA" id="ARBA00012313"/>
    </source>
</evidence>
<keyword evidence="9" id="KW-0408">Iron</keyword>
<dbReference type="EMBL" id="BSYR01000040">
    <property type="protein sequence ID" value="GMJ04501.1"/>
    <property type="molecule type" value="Genomic_DNA"/>
</dbReference>
<keyword evidence="14" id="KW-1185">Reference proteome</keyword>
<keyword evidence="6" id="KW-0349">Heme</keyword>
<dbReference type="Proteomes" id="UP001165190">
    <property type="component" value="Unassembled WGS sequence"/>
</dbReference>
<evidence type="ECO:0000256" key="2">
    <source>
        <dbReference type="ARBA" id="ARBA00001913"/>
    </source>
</evidence>
<dbReference type="InterPro" id="IPR002016">
    <property type="entry name" value="Haem_peroxidase"/>
</dbReference>
<dbReference type="SUPFAM" id="SSF48113">
    <property type="entry name" value="Heme-dependent peroxidases"/>
    <property type="match status" value="1"/>
</dbReference>
<name>A0A9W7IYU9_HIBTR</name>
<dbReference type="Gene3D" id="1.10.520.10">
    <property type="match status" value="1"/>
</dbReference>
<dbReference type="InterPro" id="IPR000823">
    <property type="entry name" value="Peroxidase_pln"/>
</dbReference>
<keyword evidence="7" id="KW-0479">Metal-binding</keyword>
<dbReference type="OrthoDB" id="2113341at2759"/>
<evidence type="ECO:0000256" key="6">
    <source>
        <dbReference type="ARBA" id="ARBA00022617"/>
    </source>
</evidence>
<dbReference type="PROSITE" id="PS50873">
    <property type="entry name" value="PEROXIDASE_4"/>
    <property type="match status" value="1"/>
</dbReference>
<sequence length="80" mass="8518">MHVNRGYEVIDKAKPDVEKICPGVVPCADILAVAARDASEYVGGPSWTTKLERRDSATASISLASSQLPCFTASLVLKVL</sequence>
<dbReference type="PRINTS" id="PR00458">
    <property type="entry name" value="PEROXIDASE"/>
</dbReference>
<keyword evidence="8" id="KW-0560">Oxidoreductase</keyword>
<evidence type="ECO:0000256" key="1">
    <source>
        <dbReference type="ARBA" id="ARBA00000189"/>
    </source>
</evidence>
<dbReference type="AlphaFoldDB" id="A0A9W7IYU9"/>
<dbReference type="PANTHER" id="PTHR31388">
    <property type="entry name" value="PEROXIDASE 72-RELATED"/>
    <property type="match status" value="1"/>
</dbReference>
<proteinExistence type="inferred from homology"/>
<comment type="cofactor">
    <cofactor evidence="3">
        <name>heme b</name>
        <dbReference type="ChEBI" id="CHEBI:60344"/>
    </cofactor>
</comment>
<comment type="cofactor">
    <cofactor evidence="2">
        <name>Ca(2+)</name>
        <dbReference type="ChEBI" id="CHEBI:29108"/>
    </cofactor>
</comment>
<evidence type="ECO:0000256" key="11">
    <source>
        <dbReference type="RuleBase" id="RU004241"/>
    </source>
</evidence>
<dbReference type="PRINTS" id="PR00461">
    <property type="entry name" value="PLPEROXIDASE"/>
</dbReference>
<feature type="domain" description="Plant heme peroxidase family profile" evidence="12">
    <location>
        <begin position="1"/>
        <end position="69"/>
    </location>
</feature>
<comment type="caution">
    <text evidence="13">The sequence shown here is derived from an EMBL/GenBank/DDBJ whole genome shotgun (WGS) entry which is preliminary data.</text>
</comment>
<dbReference type="GO" id="GO:0140825">
    <property type="term" value="F:lactoperoxidase activity"/>
    <property type="evidence" value="ECO:0007669"/>
    <property type="project" value="UniProtKB-EC"/>
</dbReference>
<dbReference type="Pfam" id="PF00141">
    <property type="entry name" value="peroxidase"/>
    <property type="match status" value="1"/>
</dbReference>
<accession>A0A9W7IYU9</accession>
<organism evidence="13 14">
    <name type="scientific">Hibiscus trionum</name>
    <name type="common">Flower of an hour</name>
    <dbReference type="NCBI Taxonomy" id="183268"/>
    <lineage>
        <taxon>Eukaryota</taxon>
        <taxon>Viridiplantae</taxon>
        <taxon>Streptophyta</taxon>
        <taxon>Embryophyta</taxon>
        <taxon>Tracheophyta</taxon>
        <taxon>Spermatophyta</taxon>
        <taxon>Magnoliopsida</taxon>
        <taxon>eudicotyledons</taxon>
        <taxon>Gunneridae</taxon>
        <taxon>Pentapetalae</taxon>
        <taxon>rosids</taxon>
        <taxon>malvids</taxon>
        <taxon>Malvales</taxon>
        <taxon>Malvaceae</taxon>
        <taxon>Malvoideae</taxon>
        <taxon>Hibiscus</taxon>
    </lineage>
</organism>
<comment type="similarity">
    <text evidence="11">Belongs to the peroxidase family.</text>
</comment>
<evidence type="ECO:0000256" key="9">
    <source>
        <dbReference type="ARBA" id="ARBA00023004"/>
    </source>
</evidence>
<evidence type="ECO:0000256" key="3">
    <source>
        <dbReference type="ARBA" id="ARBA00001970"/>
    </source>
</evidence>
<dbReference type="GO" id="GO:0020037">
    <property type="term" value="F:heme binding"/>
    <property type="evidence" value="ECO:0007669"/>
    <property type="project" value="InterPro"/>
</dbReference>
<comment type="catalytic activity">
    <reaction evidence="1">
        <text>2 a phenolic donor + H2O2 = 2 a phenolic radical donor + 2 H2O</text>
        <dbReference type="Rhea" id="RHEA:56136"/>
        <dbReference type="ChEBI" id="CHEBI:15377"/>
        <dbReference type="ChEBI" id="CHEBI:16240"/>
        <dbReference type="ChEBI" id="CHEBI:139520"/>
        <dbReference type="ChEBI" id="CHEBI:139521"/>
        <dbReference type="EC" id="1.11.1.7"/>
    </reaction>
</comment>
<evidence type="ECO:0000256" key="8">
    <source>
        <dbReference type="ARBA" id="ARBA00023002"/>
    </source>
</evidence>
<evidence type="ECO:0000259" key="12">
    <source>
        <dbReference type="PROSITE" id="PS50873"/>
    </source>
</evidence>
<protein>
    <recommendedName>
        <fullName evidence="4">peroxidase</fullName>
        <ecNumber evidence="4">1.11.1.7</ecNumber>
    </recommendedName>
</protein>
<dbReference type="GO" id="GO:0006979">
    <property type="term" value="P:response to oxidative stress"/>
    <property type="evidence" value="ECO:0007669"/>
    <property type="project" value="InterPro"/>
</dbReference>
<feature type="binding site" evidence="10">
    <location>
        <position position="69"/>
    </location>
    <ligand>
        <name>substrate</name>
    </ligand>
</feature>
<gene>
    <name evidence="13" type="ORF">HRI_004119300</name>
</gene>
<dbReference type="InterPro" id="IPR010255">
    <property type="entry name" value="Haem_peroxidase_sf"/>
</dbReference>
<evidence type="ECO:0000256" key="10">
    <source>
        <dbReference type="PIRSR" id="PIRSR600823-2"/>
    </source>
</evidence>
<dbReference type="PANTHER" id="PTHR31388:SF115">
    <property type="entry name" value="PEROXIDASE 5"/>
    <property type="match status" value="1"/>
</dbReference>
<evidence type="ECO:0000313" key="13">
    <source>
        <dbReference type="EMBL" id="GMJ04501.1"/>
    </source>
</evidence>
<evidence type="ECO:0000313" key="14">
    <source>
        <dbReference type="Proteomes" id="UP001165190"/>
    </source>
</evidence>
<dbReference type="EC" id="1.11.1.7" evidence="4"/>
<reference evidence="13" key="1">
    <citation type="submission" date="2023-05" db="EMBL/GenBank/DDBJ databases">
        <title>Genome and transcriptome analyses reveal genes involved in the formation of fine ridges on petal epidermal cells in Hibiscus trionum.</title>
        <authorList>
            <person name="Koshimizu S."/>
            <person name="Masuda S."/>
            <person name="Ishii T."/>
            <person name="Shirasu K."/>
            <person name="Hoshino A."/>
            <person name="Arita M."/>
        </authorList>
    </citation>
    <scope>NUCLEOTIDE SEQUENCE</scope>
    <source>
        <strain evidence="13">Hamamatsu line</strain>
    </source>
</reference>